<dbReference type="Proteomes" id="UP000078542">
    <property type="component" value="Unassembled WGS sequence"/>
</dbReference>
<name>A0A151ILP9_9HYME</name>
<protein>
    <submittedName>
        <fullName evidence="1">Uncharacterized protein</fullName>
    </submittedName>
</protein>
<sequence length="344" mass="39067">MNNLYIFFAKYSLRFAKHLHCKHLTSRGPMFLQLCSFRVSRPLVQSDGSYLRDNVSKELKSHQRAAPAVGIRETIIFDGWPRRQQFAYITDAMSNIQFACRNGTTLPSGPNSIAIRFGCQLHRVNPQAFIVKLADCAGQRRCRVEDCQKSCGNLDMKWIMYAMHLPYRGSGAAPRGDVAGDREGWMRIAALSHVTANAGENDRERPLYSTRLGVGTRSVHKYRVQRRHQQFIAIISGVLTALSATGVLGGGCNGRCAERSENGLGWRNYEREIDRWTKRERERGGGEERKAGFWNTTARLHERLICMTNYAVYPLRLHSSCARRCRPVATTEIRCVPKTDRVIN</sequence>
<evidence type="ECO:0000313" key="1">
    <source>
        <dbReference type="EMBL" id="KYN05815.1"/>
    </source>
</evidence>
<reference evidence="1 2" key="1">
    <citation type="submission" date="2016-03" db="EMBL/GenBank/DDBJ databases">
        <title>Cyphomyrmex costatus WGS genome.</title>
        <authorList>
            <person name="Nygaard S."/>
            <person name="Hu H."/>
            <person name="Boomsma J."/>
            <person name="Zhang G."/>
        </authorList>
    </citation>
    <scope>NUCLEOTIDE SEQUENCE [LARGE SCALE GENOMIC DNA]</scope>
    <source>
        <strain evidence="1">MS0001</strain>
        <tissue evidence="1">Whole body</tissue>
    </source>
</reference>
<proteinExistence type="predicted"/>
<gene>
    <name evidence="1" type="ORF">ALC62_03294</name>
</gene>
<keyword evidence="2" id="KW-1185">Reference proteome</keyword>
<accession>A0A151ILP9</accession>
<evidence type="ECO:0000313" key="2">
    <source>
        <dbReference type="Proteomes" id="UP000078542"/>
    </source>
</evidence>
<dbReference type="AlphaFoldDB" id="A0A151ILP9"/>
<dbReference type="EMBL" id="KQ977104">
    <property type="protein sequence ID" value="KYN05815.1"/>
    <property type="molecule type" value="Genomic_DNA"/>
</dbReference>
<organism evidence="1 2">
    <name type="scientific">Cyphomyrmex costatus</name>
    <dbReference type="NCBI Taxonomy" id="456900"/>
    <lineage>
        <taxon>Eukaryota</taxon>
        <taxon>Metazoa</taxon>
        <taxon>Ecdysozoa</taxon>
        <taxon>Arthropoda</taxon>
        <taxon>Hexapoda</taxon>
        <taxon>Insecta</taxon>
        <taxon>Pterygota</taxon>
        <taxon>Neoptera</taxon>
        <taxon>Endopterygota</taxon>
        <taxon>Hymenoptera</taxon>
        <taxon>Apocrita</taxon>
        <taxon>Aculeata</taxon>
        <taxon>Formicoidea</taxon>
        <taxon>Formicidae</taxon>
        <taxon>Myrmicinae</taxon>
        <taxon>Cyphomyrmex</taxon>
    </lineage>
</organism>